<reference evidence="1 2" key="1">
    <citation type="submission" date="2018-04" db="EMBL/GenBank/DDBJ databases">
        <title>Sphingobacterium cortibacter sp. nov.</title>
        <authorList>
            <person name="Li Y."/>
        </authorList>
    </citation>
    <scope>NUCLEOTIDE SEQUENCE [LARGE SCALE GENOMIC DNA]</scope>
    <source>
        <strain evidence="1 2">2c-3</strain>
    </source>
</reference>
<dbReference type="Proteomes" id="UP000245627">
    <property type="component" value="Unassembled WGS sequence"/>
</dbReference>
<accession>A0A2T8HGG1</accession>
<organism evidence="1 2">
    <name type="scientific">Sphingobacterium corticibacter</name>
    <dbReference type="NCBI Taxonomy" id="2171749"/>
    <lineage>
        <taxon>Bacteria</taxon>
        <taxon>Pseudomonadati</taxon>
        <taxon>Bacteroidota</taxon>
        <taxon>Sphingobacteriia</taxon>
        <taxon>Sphingobacteriales</taxon>
        <taxon>Sphingobacteriaceae</taxon>
        <taxon>Sphingobacterium</taxon>
    </lineage>
</organism>
<protein>
    <submittedName>
        <fullName evidence="1">Uncharacterized protein</fullName>
    </submittedName>
</protein>
<gene>
    <name evidence="1" type="ORF">DC487_13465</name>
</gene>
<proteinExistence type="predicted"/>
<evidence type="ECO:0000313" key="2">
    <source>
        <dbReference type="Proteomes" id="UP000245627"/>
    </source>
</evidence>
<keyword evidence="2" id="KW-1185">Reference proteome</keyword>
<comment type="caution">
    <text evidence="1">The sequence shown here is derived from an EMBL/GenBank/DDBJ whole genome shotgun (WGS) entry which is preliminary data.</text>
</comment>
<name>A0A2T8HGG1_9SPHI</name>
<dbReference type="EMBL" id="QDKG01000005">
    <property type="protein sequence ID" value="PVH24538.1"/>
    <property type="molecule type" value="Genomic_DNA"/>
</dbReference>
<sequence>MPLLLSLLHIAGKQNGRRSLLSRKKETMIHKTNQTSLKAEQAGDTSYEYYDVHSDYTNLNGSGVYVNGGQEVGAWCEVDKTEGKFFVNKSLRIDNEQMVLGNFADYCKIQYPNVTFTEFERVDVAAI</sequence>
<dbReference type="AlphaFoldDB" id="A0A2T8HGG1"/>
<evidence type="ECO:0000313" key="1">
    <source>
        <dbReference type="EMBL" id="PVH24538.1"/>
    </source>
</evidence>